<evidence type="ECO:0000313" key="2">
    <source>
        <dbReference type="EMBL" id="KAF7282556.1"/>
    </source>
</evidence>
<accession>A0A834MHL4</accession>
<dbReference type="InterPro" id="IPR041426">
    <property type="entry name" value="Mos1_HTH"/>
</dbReference>
<evidence type="ECO:0000313" key="3">
    <source>
        <dbReference type="Proteomes" id="UP000625711"/>
    </source>
</evidence>
<keyword evidence="3" id="KW-1185">Reference proteome</keyword>
<dbReference type="Gene3D" id="1.10.10.1450">
    <property type="match status" value="1"/>
</dbReference>
<evidence type="ECO:0000259" key="1">
    <source>
        <dbReference type="Pfam" id="PF17906"/>
    </source>
</evidence>
<protein>
    <recommendedName>
        <fullName evidence="1">Mos1 transposase HTH domain-containing protein</fullName>
    </recommendedName>
</protein>
<dbReference type="OrthoDB" id="8191996at2759"/>
<sequence length="88" mass="10355">MESADTVRCEIRSVIRFLNAKKRKPIEIHRQLEEVYGKDCISVQHVRKWCKEFSEGRIDVHHEQRSGGHRCSTKSWRRLNAFSSTIGD</sequence>
<comment type="caution">
    <text evidence="2">The sequence shown here is derived from an EMBL/GenBank/DDBJ whole genome shotgun (WGS) entry which is preliminary data.</text>
</comment>
<dbReference type="AlphaFoldDB" id="A0A834MHL4"/>
<dbReference type="PANTHER" id="PTHR46060">
    <property type="entry name" value="MARINER MOS1 TRANSPOSASE-LIKE PROTEIN"/>
    <property type="match status" value="1"/>
</dbReference>
<name>A0A834MHL4_RHYFE</name>
<gene>
    <name evidence="2" type="ORF">GWI33_002383</name>
</gene>
<proteinExistence type="predicted"/>
<dbReference type="PANTHER" id="PTHR46060:SF1">
    <property type="entry name" value="MARINER MOS1 TRANSPOSASE-LIKE PROTEIN"/>
    <property type="match status" value="1"/>
</dbReference>
<dbReference type="InterPro" id="IPR052709">
    <property type="entry name" value="Transposase-MT_Hybrid"/>
</dbReference>
<reference evidence="2" key="1">
    <citation type="submission" date="2020-08" db="EMBL/GenBank/DDBJ databases">
        <title>Genome sequencing and assembly of the red palm weevil Rhynchophorus ferrugineus.</title>
        <authorList>
            <person name="Dias G.B."/>
            <person name="Bergman C.M."/>
            <person name="Manee M."/>
        </authorList>
    </citation>
    <scope>NUCLEOTIDE SEQUENCE</scope>
    <source>
        <strain evidence="2">AA-2017</strain>
        <tissue evidence="2">Whole larva</tissue>
    </source>
</reference>
<dbReference type="Proteomes" id="UP000625711">
    <property type="component" value="Unassembled WGS sequence"/>
</dbReference>
<feature type="domain" description="Mos1 transposase HTH" evidence="1">
    <location>
        <begin position="11"/>
        <end position="56"/>
    </location>
</feature>
<dbReference type="EMBL" id="JAACXV010000166">
    <property type="protein sequence ID" value="KAF7282556.1"/>
    <property type="molecule type" value="Genomic_DNA"/>
</dbReference>
<organism evidence="2 3">
    <name type="scientific">Rhynchophorus ferrugineus</name>
    <name type="common">Red palm weevil</name>
    <name type="synonym">Curculio ferrugineus</name>
    <dbReference type="NCBI Taxonomy" id="354439"/>
    <lineage>
        <taxon>Eukaryota</taxon>
        <taxon>Metazoa</taxon>
        <taxon>Ecdysozoa</taxon>
        <taxon>Arthropoda</taxon>
        <taxon>Hexapoda</taxon>
        <taxon>Insecta</taxon>
        <taxon>Pterygota</taxon>
        <taxon>Neoptera</taxon>
        <taxon>Endopterygota</taxon>
        <taxon>Coleoptera</taxon>
        <taxon>Polyphaga</taxon>
        <taxon>Cucujiformia</taxon>
        <taxon>Curculionidae</taxon>
        <taxon>Dryophthorinae</taxon>
        <taxon>Rhynchophorus</taxon>
    </lineage>
</organism>
<dbReference type="Pfam" id="PF17906">
    <property type="entry name" value="HTH_48"/>
    <property type="match status" value="1"/>
</dbReference>